<proteinExistence type="predicted"/>
<keyword evidence="2" id="KW-1185">Reference proteome</keyword>
<comment type="caution">
    <text evidence="1">The sequence shown here is derived from an EMBL/GenBank/DDBJ whole genome shotgun (WGS) entry which is preliminary data.</text>
</comment>
<gene>
    <name evidence="1" type="ORF">ACFPZ4_14705</name>
</gene>
<evidence type="ECO:0000313" key="2">
    <source>
        <dbReference type="Proteomes" id="UP001596207"/>
    </source>
</evidence>
<name>A0ABW1HMV4_9ACTN</name>
<reference evidence="2" key="1">
    <citation type="journal article" date="2019" name="Int. J. Syst. Evol. Microbiol.">
        <title>The Global Catalogue of Microorganisms (GCM) 10K type strain sequencing project: providing services to taxonomists for standard genome sequencing and annotation.</title>
        <authorList>
            <consortium name="The Broad Institute Genomics Platform"/>
            <consortium name="The Broad Institute Genome Sequencing Center for Infectious Disease"/>
            <person name="Wu L."/>
            <person name="Ma J."/>
        </authorList>
    </citation>
    <scope>NUCLEOTIDE SEQUENCE [LARGE SCALE GENOMIC DNA]</scope>
    <source>
        <strain evidence="2">CGMCC 4.7173</strain>
    </source>
</reference>
<protein>
    <submittedName>
        <fullName evidence="1">Uncharacterized protein</fullName>
    </submittedName>
</protein>
<organism evidence="1 2">
    <name type="scientific">Micromonospora harpali</name>
    <dbReference type="NCBI Taxonomy" id="1490225"/>
    <lineage>
        <taxon>Bacteria</taxon>
        <taxon>Bacillati</taxon>
        <taxon>Actinomycetota</taxon>
        <taxon>Actinomycetes</taxon>
        <taxon>Micromonosporales</taxon>
        <taxon>Micromonosporaceae</taxon>
        <taxon>Micromonospora</taxon>
    </lineage>
</organism>
<dbReference type="RefSeq" id="WP_353898408.1">
    <property type="nucleotide sequence ID" value="NZ_CP158970.1"/>
</dbReference>
<sequence>MGDDESDLVKDLRYLRKGAGCTPKRFAGAGAVVDVVEGRGLPVETSFERFRSAVMSLGDIPQGPALWAAYDLTGEAGGSLEGRRAAYGRSVGRKPDAVRMWEDEAIDVLALRLVSRFYAGAPTPGDFPVPHGGLLIRDLDVVCLIEDRRFVESRQRRVVISLVDAAETFQYGTYSPTELSDVSGAEATTRQLPGGTLHDLRFPRPVGVGAAHEFSFRERVPAAHRSAGAPAVDLSGQTFEAPTLTYRVGVRFVGDRPDVVWGYDKLSRIARPGEPDEGVRIVPNEAGLVSMTFHHCYGGLASGIAWRW</sequence>
<dbReference type="EMBL" id="JBHSQQ010000074">
    <property type="protein sequence ID" value="MFC5942721.1"/>
    <property type="molecule type" value="Genomic_DNA"/>
</dbReference>
<accession>A0ABW1HMV4</accession>
<dbReference type="Proteomes" id="UP001596207">
    <property type="component" value="Unassembled WGS sequence"/>
</dbReference>
<evidence type="ECO:0000313" key="1">
    <source>
        <dbReference type="EMBL" id="MFC5942721.1"/>
    </source>
</evidence>